<sequence>MPYVCQMIKRVCNVKLCTITGSKPSDELKNLQAARSDRWTLASLQTKISGMNFAILGMYQSFIHDAL</sequence>
<name>A0A059AB66_EUCGR</name>
<dbReference type="Gramene" id="KCW50891">
    <property type="protein sequence ID" value="KCW50891"/>
    <property type="gene ID" value="EUGRSUZ_J00536"/>
</dbReference>
<evidence type="ECO:0000313" key="1">
    <source>
        <dbReference type="EMBL" id="KCW50891.1"/>
    </source>
</evidence>
<organism evidence="1">
    <name type="scientific">Eucalyptus grandis</name>
    <name type="common">Flooded gum</name>
    <dbReference type="NCBI Taxonomy" id="71139"/>
    <lineage>
        <taxon>Eukaryota</taxon>
        <taxon>Viridiplantae</taxon>
        <taxon>Streptophyta</taxon>
        <taxon>Embryophyta</taxon>
        <taxon>Tracheophyta</taxon>
        <taxon>Spermatophyta</taxon>
        <taxon>Magnoliopsida</taxon>
        <taxon>eudicotyledons</taxon>
        <taxon>Gunneridae</taxon>
        <taxon>Pentapetalae</taxon>
        <taxon>rosids</taxon>
        <taxon>malvids</taxon>
        <taxon>Myrtales</taxon>
        <taxon>Myrtaceae</taxon>
        <taxon>Myrtoideae</taxon>
        <taxon>Eucalypteae</taxon>
        <taxon>Eucalyptus</taxon>
    </lineage>
</organism>
<gene>
    <name evidence="1" type="ORF">EUGRSUZ_J00536</name>
</gene>
<proteinExistence type="predicted"/>
<accession>A0A059AB66</accession>
<dbReference type="EMBL" id="KK198762">
    <property type="protein sequence ID" value="KCW50891.1"/>
    <property type="molecule type" value="Genomic_DNA"/>
</dbReference>
<dbReference type="AlphaFoldDB" id="A0A059AB66"/>
<dbReference type="InParanoid" id="A0A059AB66"/>
<protein>
    <submittedName>
        <fullName evidence="1">Uncharacterized protein</fullName>
    </submittedName>
</protein>
<reference evidence="1" key="1">
    <citation type="submission" date="2013-07" db="EMBL/GenBank/DDBJ databases">
        <title>The genome of Eucalyptus grandis.</title>
        <authorList>
            <person name="Schmutz J."/>
            <person name="Hayes R."/>
            <person name="Myburg A."/>
            <person name="Tuskan G."/>
            <person name="Grattapaglia D."/>
            <person name="Rokhsar D.S."/>
        </authorList>
    </citation>
    <scope>NUCLEOTIDE SEQUENCE</scope>
    <source>
        <tissue evidence="1">Leaf extractions</tissue>
    </source>
</reference>